<evidence type="ECO:0000313" key="2">
    <source>
        <dbReference type="Proteomes" id="UP000326759"/>
    </source>
</evidence>
<proteinExistence type="predicted"/>
<evidence type="ECO:0000313" key="1">
    <source>
        <dbReference type="EMBL" id="KAB7496770.1"/>
    </source>
</evidence>
<protein>
    <submittedName>
        <fullName evidence="1">Uncharacterized protein</fullName>
    </submittedName>
</protein>
<dbReference type="PANTHER" id="PTHR22963:SF39">
    <property type="entry name" value="DUMPY"/>
    <property type="match status" value="1"/>
</dbReference>
<dbReference type="AlphaFoldDB" id="A0A5N5SVS0"/>
<reference evidence="1 2" key="1">
    <citation type="journal article" date="2019" name="PLoS Biol.">
        <title>Sex chromosomes control vertical transmission of feminizing Wolbachia symbionts in an isopod.</title>
        <authorList>
            <person name="Becking T."/>
            <person name="Chebbi M.A."/>
            <person name="Giraud I."/>
            <person name="Moumen B."/>
            <person name="Laverre T."/>
            <person name="Caubet Y."/>
            <person name="Peccoud J."/>
            <person name="Gilbert C."/>
            <person name="Cordaux R."/>
        </authorList>
    </citation>
    <scope>NUCLEOTIDE SEQUENCE [LARGE SCALE GENOMIC DNA]</scope>
    <source>
        <strain evidence="1">ANa2</strain>
        <tissue evidence="1">Whole body excluding digestive tract and cuticle</tissue>
    </source>
</reference>
<dbReference type="EMBL" id="SEYY01021056">
    <property type="protein sequence ID" value="KAB7496770.1"/>
    <property type="molecule type" value="Genomic_DNA"/>
</dbReference>
<name>A0A5N5SVS0_9CRUS</name>
<organism evidence="1 2">
    <name type="scientific">Armadillidium nasatum</name>
    <dbReference type="NCBI Taxonomy" id="96803"/>
    <lineage>
        <taxon>Eukaryota</taxon>
        <taxon>Metazoa</taxon>
        <taxon>Ecdysozoa</taxon>
        <taxon>Arthropoda</taxon>
        <taxon>Crustacea</taxon>
        <taxon>Multicrustacea</taxon>
        <taxon>Malacostraca</taxon>
        <taxon>Eumalacostraca</taxon>
        <taxon>Peracarida</taxon>
        <taxon>Isopoda</taxon>
        <taxon>Oniscidea</taxon>
        <taxon>Crinocheta</taxon>
        <taxon>Armadillidiidae</taxon>
        <taxon>Armadillidium</taxon>
    </lineage>
</organism>
<comment type="caution">
    <text evidence="1">The sequence shown here is derived from an EMBL/GenBank/DDBJ whole genome shotgun (WGS) entry which is preliminary data.</text>
</comment>
<dbReference type="PANTHER" id="PTHR22963">
    <property type="entry name" value="ENDOGLIN-RELATED"/>
    <property type="match status" value="1"/>
</dbReference>
<accession>A0A5N5SVS0</accession>
<gene>
    <name evidence="1" type="ORF">Anas_09920</name>
</gene>
<dbReference type="OrthoDB" id="4405280at2759"/>
<keyword evidence="2" id="KW-1185">Reference proteome</keyword>
<dbReference type="Proteomes" id="UP000326759">
    <property type="component" value="Unassembled WGS sequence"/>
</dbReference>
<sequence length="396" mass="43735">MNGDGHVERHYANPVFIPSSHYFNIYFTVIHFMIWFTELTTSPNITQHECSSHRQCSTNEICTTGICTNPCIKQCGKNKCTVEKKHSPNAVKIICLKENKTKIVNEEAPNIGKTLNPKFPDFDTETTTEKTTAITSTSITENDLTSKTATNKPFTTQSSHKFVENIKTSSVSHTKEDSTTPNPILNEIFTITKSTSKSQTNKPFTTSSVRPITSKYVCTSSMECQRDQACINNNCVNPCKELSPCDSGFLCKVVNHKVSCQCPTESSENSKCTKAIGCRDNSDCPPNQGCINKQCQNPCVAQNPCSANEDCKVDGQNAVCIAVGCRANSDCLPTQACINKQCKSPCDNDDPCEDPEECEVRDHVAFCISVAFPHATCSPPCRQDDERCDLDRLLSR</sequence>